<dbReference type="Proteomes" id="UP000063063">
    <property type="component" value="Chromosome 24"/>
</dbReference>
<dbReference type="EMBL" id="CP009393">
    <property type="protein sequence ID" value="AIN98788.1"/>
    <property type="molecule type" value="Genomic_DNA"/>
</dbReference>
<proteinExistence type="predicted"/>
<protein>
    <submittedName>
        <fullName evidence="2">Uncharacterized protein</fullName>
    </submittedName>
</protein>
<dbReference type="RefSeq" id="XP_010699495.1">
    <property type="nucleotide sequence ID" value="XM_010701193.1"/>
</dbReference>
<dbReference type="KEGG" id="lpan:LPMP_241560"/>
<dbReference type="GeneID" id="22575565"/>
<dbReference type="AlphaFoldDB" id="A0A088RS47"/>
<feature type="compositionally biased region" description="Basic and acidic residues" evidence="1">
    <location>
        <begin position="388"/>
        <end position="398"/>
    </location>
</feature>
<dbReference type="VEuPathDB" id="TriTrypDB:LPMP_241560"/>
<feature type="region of interest" description="Disordered" evidence="1">
    <location>
        <begin position="359"/>
        <end position="418"/>
    </location>
</feature>
<gene>
    <name evidence="2" type="ORF">LPMP_241560</name>
</gene>
<dbReference type="eggNOG" id="ENOG502S83J">
    <property type="taxonomic scope" value="Eukaryota"/>
</dbReference>
<feature type="region of interest" description="Disordered" evidence="1">
    <location>
        <begin position="288"/>
        <end position="311"/>
    </location>
</feature>
<name>A0A088RS47_LEIPA</name>
<dbReference type="OrthoDB" id="252797at2759"/>
<evidence type="ECO:0000256" key="1">
    <source>
        <dbReference type="SAM" id="MobiDB-lite"/>
    </source>
</evidence>
<feature type="compositionally biased region" description="Basic residues" evidence="1">
    <location>
        <begin position="373"/>
        <end position="384"/>
    </location>
</feature>
<evidence type="ECO:0000313" key="2">
    <source>
        <dbReference type="EMBL" id="AIN98788.1"/>
    </source>
</evidence>
<organism evidence="2 3">
    <name type="scientific">Leishmania panamensis</name>
    <dbReference type="NCBI Taxonomy" id="5679"/>
    <lineage>
        <taxon>Eukaryota</taxon>
        <taxon>Discoba</taxon>
        <taxon>Euglenozoa</taxon>
        <taxon>Kinetoplastea</taxon>
        <taxon>Metakinetoplastina</taxon>
        <taxon>Trypanosomatida</taxon>
        <taxon>Trypanosomatidae</taxon>
        <taxon>Leishmaniinae</taxon>
        <taxon>Leishmania</taxon>
        <taxon>Leishmania guyanensis species complex</taxon>
    </lineage>
</organism>
<feature type="compositionally biased region" description="Basic and acidic residues" evidence="1">
    <location>
        <begin position="289"/>
        <end position="304"/>
    </location>
</feature>
<sequence length="559" mass="59874">MDAAIVRLRGCLGELLSYYPHVLRNVFEPEPSLLGAPEPSQQQLQDPSAVADIIEGFLTELTRVLSIGIRDDNLGLWSVLELLECVPDRMQAVAEATAAATQTAVLGEDRTRGPLQELQRFRFASQLVYVVRSTFPAASHALRTRILLRLTLNQGCLLAALELLREWCRQELLAFYAASDRGCSNSVVGSVPSEALLVQPDSGSDVWNSFVAAIAPVAGPPVAEIAAGAPKLAAQPFHLQLLVSGLDDSSAASRAYYTQVQSYVYGRRPTRPSALVCYRAALQKQSNIVRKDDDSARSPSKSEDAVFSPQISPHPAEQFALRVESLPVDCRTASSKAAAPVPKGNMSYGSSSTLSSLLITQGSSSSVRDGRVRGTKKRRRRRPSLHTTDSEAAVHAEDAAVPPMLLADKTGNSTSDNTCSVEETAVNSSTVVADVRKCQDAPEAVEEVAASYTQDDVLQKADPQVIPAADETGVTEAASKALDTASIDLPAAAFSNLSPALCASKLPSMNLDSSSAPAPSSELTDLRHSLWLCWFAVMTHAESVERSRIILHDVDANTL</sequence>
<dbReference type="VEuPathDB" id="TriTrypDB:LPAL13_240022700"/>
<reference evidence="2 3" key="1">
    <citation type="journal article" date="2015" name="Sci. Rep.">
        <title>The genome of Leishmania panamensis: insights into genomics of the L. (Viannia) subgenus.</title>
        <authorList>
            <person name="Llanes A."/>
            <person name="Restrepo C.M."/>
            <person name="Vecchio G.D."/>
            <person name="Anguizola F.J."/>
            <person name="Lleonart R."/>
        </authorList>
    </citation>
    <scope>NUCLEOTIDE SEQUENCE [LARGE SCALE GENOMIC DNA]</scope>
    <source>
        <strain evidence="2 3">MHOM/PA/94/PSC-1</strain>
    </source>
</reference>
<accession>A0A088RS47</accession>
<keyword evidence="3" id="KW-1185">Reference proteome</keyword>
<evidence type="ECO:0000313" key="3">
    <source>
        <dbReference type="Proteomes" id="UP000063063"/>
    </source>
</evidence>